<dbReference type="Gene3D" id="2.130.10.10">
    <property type="entry name" value="YVTN repeat-like/Quinoprotein amine dehydrogenase"/>
    <property type="match status" value="2"/>
</dbReference>
<reference evidence="4" key="3">
    <citation type="journal article" date="2019" name="Int. J. Syst. Evol. Microbiol.">
        <title>The Global Catalogue of Microorganisms (GCM) 10K type strain sequencing project: providing services to taxonomists for standard genome sequencing and annotation.</title>
        <authorList>
            <consortium name="The Broad Institute Genomics Platform"/>
            <consortium name="The Broad Institute Genome Sequencing Center for Infectious Disease"/>
            <person name="Wu L."/>
            <person name="Ma J."/>
        </authorList>
    </citation>
    <scope>NUCLEOTIDE SEQUENCE [LARGE SCALE GENOMIC DNA]</scope>
    <source>
        <strain evidence="4">CGMCC 1.8884</strain>
    </source>
</reference>
<organism evidence="2 5">
    <name type="scientific">Deinococcus wulumuqiensis</name>
    <dbReference type="NCBI Taxonomy" id="980427"/>
    <lineage>
        <taxon>Bacteria</taxon>
        <taxon>Thermotogati</taxon>
        <taxon>Deinococcota</taxon>
        <taxon>Deinococci</taxon>
        <taxon>Deinococcales</taxon>
        <taxon>Deinococcaceae</taxon>
        <taxon>Deinococcus</taxon>
    </lineage>
</organism>
<name>A0AAV4K182_9DEIO</name>
<proteinExistence type="predicted"/>
<dbReference type="EMBL" id="BMLZ01000002">
    <property type="protein sequence ID" value="GGP28538.1"/>
    <property type="molecule type" value="Genomic_DNA"/>
</dbReference>
<evidence type="ECO:0008006" key="6">
    <source>
        <dbReference type="Google" id="ProtNLM"/>
    </source>
</evidence>
<dbReference type="Proteomes" id="UP000630135">
    <property type="component" value="Unassembled WGS sequence"/>
</dbReference>
<comment type="caution">
    <text evidence="2">The sequence shown here is derived from an EMBL/GenBank/DDBJ whole genome shotgun (WGS) entry which is preliminary data.</text>
</comment>
<sequence length="367" mass="38992">MKRTLALTLFALASALAVPAGRSLTLPTPAFSTYIDAQRAVVESPDSGKITLIPRIGTPRIVSTGKGSRFHALHITPQGRVLAAELDFGDCRVRVWDVSAGRPVSTLAGEWTRALGCDDPIGLLFAPAFSPDGKTLYTADRTGLRRWDVASGRPLGAAPGKLRHVAVSADRVVALGEDGLTVWTPDLSRRLAASGNLGKLCLGSPYAGVVVRGPLVAYSCRDEVRVWHSGSDQLTLLPRQSRGADWNDAPVFSPGARFLAADEDTRGVAVWDLRSGKRLAQTSVPAGVQVTDVKFTARRLVVALSDGRVQFYDLTAGLRALPTQQVLTFPGQRTVNVHVTLAVSADGREVLVSAATPAGQVRVLPLP</sequence>
<dbReference type="SUPFAM" id="SSF69322">
    <property type="entry name" value="Tricorn protease domain 2"/>
    <property type="match status" value="1"/>
</dbReference>
<evidence type="ECO:0000313" key="4">
    <source>
        <dbReference type="Proteomes" id="UP000630135"/>
    </source>
</evidence>
<keyword evidence="4" id="KW-1185">Reference proteome</keyword>
<accession>A0AAV4K182</accession>
<dbReference type="Proteomes" id="UP000652720">
    <property type="component" value="Unassembled WGS sequence"/>
</dbReference>
<dbReference type="AlphaFoldDB" id="A0AAV4K182"/>
<feature type="signal peptide" evidence="1">
    <location>
        <begin position="1"/>
        <end position="20"/>
    </location>
</feature>
<reference evidence="2" key="4">
    <citation type="submission" date="2023-08" db="EMBL/GenBank/DDBJ databases">
        <authorList>
            <person name="Sun Q."/>
            <person name="Zhou Y."/>
        </authorList>
    </citation>
    <scope>NUCLEOTIDE SEQUENCE</scope>
    <source>
        <strain evidence="3">CGMCC 1.8884</strain>
        <strain evidence="2">CGMCC 1.8885</strain>
    </source>
</reference>
<evidence type="ECO:0000256" key="1">
    <source>
        <dbReference type="SAM" id="SignalP"/>
    </source>
</evidence>
<dbReference type="EMBL" id="BMMA01000002">
    <property type="protein sequence ID" value="GGI72518.1"/>
    <property type="molecule type" value="Genomic_DNA"/>
</dbReference>
<dbReference type="GeneID" id="59165030"/>
<dbReference type="PANTHER" id="PTHR19879:SF9">
    <property type="entry name" value="TRANSCRIPTION INITIATION FACTOR TFIID SUBUNIT 5"/>
    <property type="match status" value="1"/>
</dbReference>
<gene>
    <name evidence="3" type="ORF">GCM10008021_01890</name>
    <name evidence="2" type="ORF">GCM10010914_03140</name>
</gene>
<protein>
    <recommendedName>
        <fullName evidence="6">WD40 repeat domain-containing protein</fullName>
    </recommendedName>
</protein>
<evidence type="ECO:0000313" key="3">
    <source>
        <dbReference type="EMBL" id="GGP28538.1"/>
    </source>
</evidence>
<dbReference type="InterPro" id="IPR015943">
    <property type="entry name" value="WD40/YVTN_repeat-like_dom_sf"/>
</dbReference>
<dbReference type="PANTHER" id="PTHR19879">
    <property type="entry name" value="TRANSCRIPTION INITIATION FACTOR TFIID"/>
    <property type="match status" value="1"/>
</dbReference>
<reference evidence="2" key="2">
    <citation type="journal article" date="2014" name="Int. J. Syst. Evol. Microbiol.">
        <title>Complete genome sequence of Corynebacterium casei LMG S-19264T (=DSM 44701T), isolated from a smear-ripened cheese.</title>
        <authorList>
            <consortium name="US DOE Joint Genome Institute (JGI-PGF)"/>
            <person name="Walter F."/>
            <person name="Albersmeier A."/>
            <person name="Kalinowski J."/>
            <person name="Ruckert C."/>
        </authorList>
    </citation>
    <scope>NUCLEOTIDE SEQUENCE</scope>
    <source>
        <strain evidence="2">CGMCC 1.8885</strain>
    </source>
</reference>
<feature type="chain" id="PRO_5043382997" description="WD40 repeat domain-containing protein" evidence="1">
    <location>
        <begin position="21"/>
        <end position="367"/>
    </location>
</feature>
<evidence type="ECO:0000313" key="5">
    <source>
        <dbReference type="Proteomes" id="UP000652720"/>
    </source>
</evidence>
<evidence type="ECO:0000313" key="2">
    <source>
        <dbReference type="EMBL" id="GGI72518.1"/>
    </source>
</evidence>
<keyword evidence="1" id="KW-0732">Signal</keyword>
<reference evidence="3" key="1">
    <citation type="journal article" date="2014" name="Int. J. Syst. Evol. Microbiol.">
        <title>Complete genome of a new Firmicutes species belonging to the dominant human colonic microbiota ('Ruminococcus bicirculans') reveals two chromosomes and a selective capacity to utilize plant glucans.</title>
        <authorList>
            <consortium name="NISC Comparative Sequencing Program"/>
            <person name="Wegmann U."/>
            <person name="Louis P."/>
            <person name="Goesmann A."/>
            <person name="Henrissat B."/>
            <person name="Duncan S.H."/>
            <person name="Flint H.J."/>
        </authorList>
    </citation>
    <scope>NUCLEOTIDE SEQUENCE</scope>
    <source>
        <strain evidence="3">CGMCC 1.8884</strain>
    </source>
</reference>
<dbReference type="RefSeq" id="WP_017868973.1">
    <property type="nucleotide sequence ID" value="NZ_BMLZ01000002.1"/>
</dbReference>